<evidence type="ECO:0000313" key="4">
    <source>
        <dbReference type="EMBL" id="KRG73463.1"/>
    </source>
</evidence>
<dbReference type="AlphaFoldDB" id="A0A0R0D5D3"/>
<sequence length="278" mass="28944">MLSTNLRVAPAALVLPILLALSGCGEAQTPKNAAQPTPPAAGASGDASAVPAPIKGLQKLGFEVVSEFEAPGGLRGFAGVVGGQQPAAAYLTPDGKHVVVGSLFDAQGNDVARDLLTEKVAGPMTEKIWSQLESSAWVADGKAGAPRVVYTFSDANCPYCHRFWEAARPWVDAGKVQLRHIMVGVIREDSPGKAAAILSAADPSAALLENEHAFDRGGIKPVAISADASRKLDANQALMVEMGFQGTPGILFKDADGHVQRRSGMPQGNDLELMFGPL</sequence>
<dbReference type="RefSeq" id="WP_057508625.1">
    <property type="nucleotide sequence ID" value="NZ_LDJK01000045.1"/>
</dbReference>
<dbReference type="GO" id="GO:0042597">
    <property type="term" value="C:periplasmic space"/>
    <property type="evidence" value="ECO:0007669"/>
    <property type="project" value="UniProtKB-SubCell"/>
</dbReference>
<dbReference type="Proteomes" id="UP000051386">
    <property type="component" value="Unassembled WGS sequence"/>
</dbReference>
<dbReference type="PROSITE" id="PS51257">
    <property type="entry name" value="PROKAR_LIPOPROTEIN"/>
    <property type="match status" value="1"/>
</dbReference>
<dbReference type="InterPro" id="IPR051470">
    <property type="entry name" value="Thiol:disulfide_interchange"/>
</dbReference>
<dbReference type="Pfam" id="PF13098">
    <property type="entry name" value="Thioredoxin_2"/>
    <property type="match status" value="1"/>
</dbReference>
<organism evidence="4 5">
    <name type="scientific">Stenotrophomonas chelatiphaga</name>
    <dbReference type="NCBI Taxonomy" id="517011"/>
    <lineage>
        <taxon>Bacteria</taxon>
        <taxon>Pseudomonadati</taxon>
        <taxon>Pseudomonadota</taxon>
        <taxon>Gammaproteobacteria</taxon>
        <taxon>Lysobacterales</taxon>
        <taxon>Lysobacteraceae</taxon>
        <taxon>Stenotrophomonas</taxon>
    </lineage>
</organism>
<dbReference type="CDD" id="cd03020">
    <property type="entry name" value="DsbA_DsbC_DsbG"/>
    <property type="match status" value="1"/>
</dbReference>
<dbReference type="InterPro" id="IPR036249">
    <property type="entry name" value="Thioredoxin-like_sf"/>
</dbReference>
<comment type="similarity">
    <text evidence="1">Belongs to the thioredoxin family. DsbC subfamily.</text>
</comment>
<keyword evidence="1" id="KW-0732">Signal</keyword>
<feature type="chain" id="PRO_5010005559" description="Thiol:disulfide interchange protein" evidence="1">
    <location>
        <begin position="28"/>
        <end position="278"/>
    </location>
</feature>
<evidence type="ECO:0000259" key="3">
    <source>
        <dbReference type="Pfam" id="PF13098"/>
    </source>
</evidence>
<dbReference type="PANTHER" id="PTHR35272:SF4">
    <property type="entry name" value="THIOL:DISULFIDE INTERCHANGE PROTEIN DSBG"/>
    <property type="match status" value="1"/>
</dbReference>
<keyword evidence="1" id="KW-0676">Redox-active center</keyword>
<comment type="function">
    <text evidence="1">Required for disulfide bond formation in some periplasmic proteins. Acts by transferring its disulfide bond to other proteins and is reduced in the process.</text>
</comment>
<keyword evidence="1" id="KW-0574">Periplasm</keyword>
<dbReference type="Gene3D" id="3.10.450.70">
    <property type="entry name" value="Disulphide bond isomerase, DsbC/G, N-terminal"/>
    <property type="match status" value="1"/>
</dbReference>
<dbReference type="PANTHER" id="PTHR35272">
    <property type="entry name" value="THIOL:DISULFIDE INTERCHANGE PROTEIN DSBC-RELATED"/>
    <property type="match status" value="1"/>
</dbReference>
<dbReference type="EMBL" id="LDJK01000045">
    <property type="protein sequence ID" value="KRG73463.1"/>
    <property type="molecule type" value="Genomic_DNA"/>
</dbReference>
<evidence type="ECO:0000313" key="5">
    <source>
        <dbReference type="Proteomes" id="UP000051386"/>
    </source>
</evidence>
<dbReference type="PATRIC" id="fig|517011.3.peg.1864"/>
<dbReference type="SUPFAM" id="SSF54423">
    <property type="entry name" value="DsbC/DsbG N-terminal domain-like"/>
    <property type="match status" value="1"/>
</dbReference>
<name>A0A0R0D5D3_9GAMM</name>
<evidence type="ECO:0000256" key="1">
    <source>
        <dbReference type="RuleBase" id="RU364038"/>
    </source>
</evidence>
<proteinExistence type="inferred from homology"/>
<comment type="subcellular location">
    <subcellularLocation>
        <location evidence="1">Periplasm</location>
    </subcellularLocation>
</comment>
<feature type="signal peptide" evidence="1">
    <location>
        <begin position="1"/>
        <end position="27"/>
    </location>
</feature>
<dbReference type="NCBIfam" id="NF008657">
    <property type="entry name" value="PRK11657.1"/>
    <property type="match status" value="1"/>
</dbReference>
<gene>
    <name evidence="4" type="ORF">ABB28_10780</name>
</gene>
<dbReference type="Gene3D" id="3.40.30.10">
    <property type="entry name" value="Glutaredoxin"/>
    <property type="match status" value="1"/>
</dbReference>
<protein>
    <recommendedName>
        <fullName evidence="1">Thiol:disulfide interchange protein</fullName>
    </recommendedName>
</protein>
<feature type="region of interest" description="Disordered" evidence="2">
    <location>
        <begin position="28"/>
        <end position="48"/>
    </location>
</feature>
<comment type="caution">
    <text evidence="4">The sequence shown here is derived from an EMBL/GenBank/DDBJ whole genome shotgun (WGS) entry which is preliminary data.</text>
</comment>
<keyword evidence="5" id="KW-1185">Reference proteome</keyword>
<feature type="domain" description="Thioredoxin-like fold" evidence="3">
    <location>
        <begin position="146"/>
        <end position="265"/>
    </location>
</feature>
<dbReference type="InterPro" id="IPR033954">
    <property type="entry name" value="DiS-bond_Isoase_DsbC/G"/>
</dbReference>
<accession>A0A0R0D5D3</accession>
<dbReference type="InterPro" id="IPR012336">
    <property type="entry name" value="Thioredoxin-like_fold"/>
</dbReference>
<dbReference type="InterPro" id="IPR009094">
    <property type="entry name" value="DiS-bond_isomerase_DsbC/G_N_sf"/>
</dbReference>
<dbReference type="SUPFAM" id="SSF52833">
    <property type="entry name" value="Thioredoxin-like"/>
    <property type="match status" value="1"/>
</dbReference>
<reference evidence="4 5" key="1">
    <citation type="submission" date="2015-05" db="EMBL/GenBank/DDBJ databases">
        <title>Genome sequencing and analysis of members of genus Stenotrophomonas.</title>
        <authorList>
            <person name="Patil P.P."/>
            <person name="Midha S."/>
            <person name="Patil P.B."/>
        </authorList>
    </citation>
    <scope>NUCLEOTIDE SEQUENCE [LARGE SCALE GENOMIC DNA]</scope>
    <source>
        <strain evidence="4 5">DSM 21508</strain>
    </source>
</reference>
<evidence type="ECO:0000256" key="2">
    <source>
        <dbReference type="SAM" id="MobiDB-lite"/>
    </source>
</evidence>